<accession>A0ABT6CCN5</accession>
<feature type="domain" description="DUF6504" evidence="1">
    <location>
        <begin position="2"/>
        <end position="86"/>
    </location>
</feature>
<dbReference type="EMBL" id="JAROAV010000043">
    <property type="protein sequence ID" value="MDF8265809.1"/>
    <property type="molecule type" value="Genomic_DNA"/>
</dbReference>
<reference evidence="2 3" key="1">
    <citation type="submission" date="2023-03" db="EMBL/GenBank/DDBJ databases">
        <title>YIM 133296 draft genome.</title>
        <authorList>
            <person name="Xiong L."/>
        </authorList>
    </citation>
    <scope>NUCLEOTIDE SEQUENCE [LARGE SCALE GENOMIC DNA]</scope>
    <source>
        <strain evidence="2 3">YIM 133296</strain>
    </source>
</reference>
<comment type="caution">
    <text evidence="2">The sequence shown here is derived from an EMBL/GenBank/DDBJ whole genome shotgun (WGS) entry which is preliminary data.</text>
</comment>
<name>A0ABT6CCN5_9MICO</name>
<protein>
    <submittedName>
        <fullName evidence="2">DUF6504 family protein</fullName>
    </submittedName>
</protein>
<evidence type="ECO:0000259" key="1">
    <source>
        <dbReference type="Pfam" id="PF20114"/>
    </source>
</evidence>
<dbReference type="InterPro" id="IPR045443">
    <property type="entry name" value="DUF6504"/>
</dbReference>
<dbReference type="Pfam" id="PF20114">
    <property type="entry name" value="DUF6504"/>
    <property type="match status" value="1"/>
</dbReference>
<proteinExistence type="predicted"/>
<evidence type="ECO:0000313" key="2">
    <source>
        <dbReference type="EMBL" id="MDF8265809.1"/>
    </source>
</evidence>
<evidence type="ECO:0000313" key="3">
    <source>
        <dbReference type="Proteomes" id="UP001528912"/>
    </source>
</evidence>
<gene>
    <name evidence="2" type="ORF">P4R38_16300</name>
</gene>
<dbReference type="RefSeq" id="WP_277193089.1">
    <property type="nucleotide sequence ID" value="NZ_JAROAV010000043.1"/>
</dbReference>
<keyword evidence="3" id="KW-1185">Reference proteome</keyword>
<dbReference type="Proteomes" id="UP001528912">
    <property type="component" value="Unassembled WGS sequence"/>
</dbReference>
<organism evidence="2 3">
    <name type="scientific">Luteipulveratus flavus</name>
    <dbReference type="NCBI Taxonomy" id="3031728"/>
    <lineage>
        <taxon>Bacteria</taxon>
        <taxon>Bacillati</taxon>
        <taxon>Actinomycetota</taxon>
        <taxon>Actinomycetes</taxon>
        <taxon>Micrococcales</taxon>
        <taxon>Dermacoccaceae</taxon>
        <taxon>Luteipulveratus</taxon>
    </lineage>
</organism>
<sequence length="90" mass="9859">MRAVQEEVDVRPIAQGTGEPSMFVWRGRLFVVRRVVARRSTERSARAHVVWRVEASAGREHGCATFDLSYRAPVPVGLSGGGWTLLPVGG</sequence>